<keyword evidence="1 7" id="KW-1003">Cell membrane</keyword>
<keyword evidence="2 7" id="KW-0997">Cell inner membrane</keyword>
<organism evidence="10 11">
    <name type="scientific">Usitatibacter rugosus</name>
    <dbReference type="NCBI Taxonomy" id="2732067"/>
    <lineage>
        <taxon>Bacteria</taxon>
        <taxon>Pseudomonadati</taxon>
        <taxon>Pseudomonadota</taxon>
        <taxon>Betaproteobacteria</taxon>
        <taxon>Nitrosomonadales</taxon>
        <taxon>Usitatibacteraceae</taxon>
        <taxon>Usitatibacter</taxon>
    </lineage>
</organism>
<dbReference type="HAMAP" id="MF_00911">
    <property type="entry name" value="FtsQ_subfam"/>
    <property type="match status" value="1"/>
</dbReference>
<dbReference type="PROSITE" id="PS51257">
    <property type="entry name" value="PROKAR_LIPOPROTEIN"/>
    <property type="match status" value="1"/>
</dbReference>
<dbReference type="EMBL" id="CP053069">
    <property type="protein sequence ID" value="QJR09633.1"/>
    <property type="molecule type" value="Genomic_DNA"/>
</dbReference>
<dbReference type="GO" id="GO:0043093">
    <property type="term" value="P:FtsZ-dependent cytokinesis"/>
    <property type="evidence" value="ECO:0007669"/>
    <property type="project" value="UniProtKB-UniRule"/>
</dbReference>
<dbReference type="GO" id="GO:0005886">
    <property type="term" value="C:plasma membrane"/>
    <property type="evidence" value="ECO:0007669"/>
    <property type="project" value="UniProtKB-SubCell"/>
</dbReference>
<evidence type="ECO:0000256" key="7">
    <source>
        <dbReference type="HAMAP-Rule" id="MF_00911"/>
    </source>
</evidence>
<comment type="subunit">
    <text evidence="7">Part of a complex composed of FtsB, FtsL and FtsQ.</text>
</comment>
<accession>A0A6M4GTK4</accession>
<dbReference type="Gene3D" id="3.40.50.11690">
    <property type="entry name" value="Cell division protein FtsQ/DivIB"/>
    <property type="match status" value="1"/>
</dbReference>
<name>A0A6M4GTK4_9PROT</name>
<evidence type="ECO:0000256" key="3">
    <source>
        <dbReference type="ARBA" id="ARBA00022618"/>
    </source>
</evidence>
<dbReference type="Pfam" id="PF03799">
    <property type="entry name" value="FtsQ_DivIB_C"/>
    <property type="match status" value="1"/>
</dbReference>
<reference evidence="10 11" key="1">
    <citation type="submission" date="2020-04" db="EMBL/GenBank/DDBJ databases">
        <title>Usitatibacter rugosus gen. nov., sp. nov. and Usitatibacter palustris sp. nov., novel members of Usitatibacteraceae fam. nov. within the order Nitrosomonadales isolated from soil.</title>
        <authorList>
            <person name="Huber K.J."/>
            <person name="Neumann-Schaal M."/>
            <person name="Geppert A."/>
            <person name="Luckner M."/>
            <person name="Wanner G."/>
            <person name="Overmann J."/>
        </authorList>
    </citation>
    <scope>NUCLEOTIDE SEQUENCE [LARGE SCALE GENOMIC DNA]</scope>
    <source>
        <strain evidence="10 11">0125_3</strain>
    </source>
</reference>
<dbReference type="GO" id="GO:0090529">
    <property type="term" value="P:cell septum assembly"/>
    <property type="evidence" value="ECO:0007669"/>
    <property type="project" value="InterPro"/>
</dbReference>
<keyword evidence="3 7" id="KW-0132">Cell division</keyword>
<evidence type="ECO:0000259" key="9">
    <source>
        <dbReference type="Pfam" id="PF08478"/>
    </source>
</evidence>
<proteinExistence type="inferred from homology"/>
<dbReference type="Pfam" id="PF08478">
    <property type="entry name" value="POTRA_1"/>
    <property type="match status" value="1"/>
</dbReference>
<keyword evidence="7" id="KW-0472">Membrane</keyword>
<feature type="domain" description="POTRA" evidence="9">
    <location>
        <begin position="66"/>
        <end position="97"/>
    </location>
</feature>
<dbReference type="Proteomes" id="UP000501534">
    <property type="component" value="Chromosome"/>
</dbReference>
<dbReference type="InterPro" id="IPR026579">
    <property type="entry name" value="FtsQ"/>
</dbReference>
<dbReference type="RefSeq" id="WP_171089507.1">
    <property type="nucleotide sequence ID" value="NZ_CP053069.1"/>
</dbReference>
<dbReference type="InterPro" id="IPR013685">
    <property type="entry name" value="POTRA_FtsQ_type"/>
</dbReference>
<evidence type="ECO:0000259" key="8">
    <source>
        <dbReference type="Pfam" id="PF03799"/>
    </source>
</evidence>
<dbReference type="InterPro" id="IPR045335">
    <property type="entry name" value="FtsQ_C_sf"/>
</dbReference>
<dbReference type="PANTHER" id="PTHR35851">
    <property type="entry name" value="CELL DIVISION PROTEIN FTSQ"/>
    <property type="match status" value="1"/>
</dbReference>
<dbReference type="KEGG" id="uru:DSM104443_00682"/>
<dbReference type="AlphaFoldDB" id="A0A6M4GTK4"/>
<gene>
    <name evidence="7 10" type="primary">ftsQ</name>
    <name evidence="10" type="ORF">DSM104443_00682</name>
</gene>
<evidence type="ECO:0000256" key="1">
    <source>
        <dbReference type="ARBA" id="ARBA00022475"/>
    </source>
</evidence>
<evidence type="ECO:0000256" key="6">
    <source>
        <dbReference type="ARBA" id="ARBA00023306"/>
    </source>
</evidence>
<comment type="function">
    <text evidence="7">Essential cell division protein. May link together the upstream cell division proteins, which are predominantly cytoplasmic, with the downstream cell division proteins, which are predominantly periplasmic. May control correct divisome assembly.</text>
</comment>
<protein>
    <recommendedName>
        <fullName evidence="7">Cell division protein FtsQ</fullName>
    </recommendedName>
</protein>
<keyword evidence="5 7" id="KW-1133">Transmembrane helix</keyword>
<dbReference type="InterPro" id="IPR005548">
    <property type="entry name" value="Cell_div_FtsQ/DivIB_C"/>
</dbReference>
<keyword evidence="11" id="KW-1185">Reference proteome</keyword>
<evidence type="ECO:0000256" key="5">
    <source>
        <dbReference type="ARBA" id="ARBA00022989"/>
    </source>
</evidence>
<dbReference type="GO" id="GO:0032153">
    <property type="term" value="C:cell division site"/>
    <property type="evidence" value="ECO:0007669"/>
    <property type="project" value="UniProtKB-UniRule"/>
</dbReference>
<evidence type="ECO:0000256" key="4">
    <source>
        <dbReference type="ARBA" id="ARBA00022692"/>
    </source>
</evidence>
<evidence type="ECO:0000313" key="11">
    <source>
        <dbReference type="Proteomes" id="UP000501534"/>
    </source>
</evidence>
<keyword evidence="4 7" id="KW-0812">Transmembrane</keyword>
<comment type="similarity">
    <text evidence="7">Belongs to the FtsQ/DivIB family. FtsQ subfamily.</text>
</comment>
<dbReference type="Gene3D" id="3.10.20.310">
    <property type="entry name" value="membrane protein fhac"/>
    <property type="match status" value="1"/>
</dbReference>
<dbReference type="PANTHER" id="PTHR35851:SF1">
    <property type="entry name" value="CELL DIVISION PROTEIN FTSQ"/>
    <property type="match status" value="1"/>
</dbReference>
<evidence type="ECO:0000256" key="2">
    <source>
        <dbReference type="ARBA" id="ARBA00022519"/>
    </source>
</evidence>
<keyword evidence="6 7" id="KW-0131">Cell cycle</keyword>
<feature type="domain" description="Cell division protein FtsQ/DivIB C-terminal" evidence="8">
    <location>
        <begin position="104"/>
        <end position="211"/>
    </location>
</feature>
<comment type="subcellular location">
    <subcellularLocation>
        <location evidence="7">Cell inner membrane</location>
        <topology evidence="7">Single-pass type II membrane protein</topology>
    </subcellularLocation>
    <text evidence="7">Localizes to the division septum.</text>
</comment>
<evidence type="ECO:0000313" key="10">
    <source>
        <dbReference type="EMBL" id="QJR09633.1"/>
    </source>
</evidence>
<sequence>MNLALRIALGTVAVTALAGGCWYAYTSANAQPVMSVGFTGESDRIAREDLDKLAEAIRAMPPGAATLSNVREAARKLPWVRDASARRRFPDGMEVQLDAYEAMARWNDGFLVSPDGEVFPGRSADKLPKFLGPDGSAAEMTHQYTGIAKALAPLGSPIEELRLSPRGAWQVGLESGLVLELGRGDVVARIERFAAAWPQLVQGAPRYADLRYPNGFALKRPAEAPAPKTASKTKKA</sequence>